<dbReference type="Proteomes" id="UP000252733">
    <property type="component" value="Unassembled WGS sequence"/>
</dbReference>
<dbReference type="Pfam" id="PF00535">
    <property type="entry name" value="Glycos_transf_2"/>
    <property type="match status" value="1"/>
</dbReference>
<comment type="caution">
    <text evidence="2">The sequence shown here is derived from an EMBL/GenBank/DDBJ whole genome shotgun (WGS) entry which is preliminary data.</text>
</comment>
<dbReference type="GO" id="GO:0016758">
    <property type="term" value="F:hexosyltransferase activity"/>
    <property type="evidence" value="ECO:0007669"/>
    <property type="project" value="UniProtKB-ARBA"/>
</dbReference>
<evidence type="ECO:0000313" key="3">
    <source>
        <dbReference type="Proteomes" id="UP000252733"/>
    </source>
</evidence>
<dbReference type="Gene3D" id="3.90.550.10">
    <property type="entry name" value="Spore Coat Polysaccharide Biosynthesis Protein SpsA, Chain A"/>
    <property type="match status" value="1"/>
</dbReference>
<evidence type="ECO:0000313" key="2">
    <source>
        <dbReference type="EMBL" id="RCW27027.1"/>
    </source>
</evidence>
<proteinExistence type="predicted"/>
<dbReference type="RefSeq" id="WP_114438093.1">
    <property type="nucleotide sequence ID" value="NZ_QPIZ01000038.1"/>
</dbReference>
<keyword evidence="3" id="KW-1185">Reference proteome</keyword>
<keyword evidence="2" id="KW-0808">Transferase</keyword>
<feature type="domain" description="Glycosyltransferase 2-like" evidence="1">
    <location>
        <begin position="13"/>
        <end position="144"/>
    </location>
</feature>
<dbReference type="InterPro" id="IPR029044">
    <property type="entry name" value="Nucleotide-diphossugar_trans"/>
</dbReference>
<gene>
    <name evidence="2" type="ORF">DFO77_13810</name>
</gene>
<dbReference type="EMBL" id="QPIZ01000038">
    <property type="protein sequence ID" value="RCW27027.1"/>
    <property type="molecule type" value="Genomic_DNA"/>
</dbReference>
<dbReference type="AlphaFoldDB" id="A0A368UJ78"/>
<reference evidence="2 3" key="1">
    <citation type="submission" date="2018-07" db="EMBL/GenBank/DDBJ databases">
        <title>Freshwater and sediment microbial communities from various areas in North America, analyzing microbe dynamics in response to fracking.</title>
        <authorList>
            <person name="Lamendella R."/>
        </authorList>
    </citation>
    <scope>NUCLEOTIDE SEQUENCE [LARGE SCALE GENOMIC DNA]</scope>
    <source>
        <strain evidence="2 3">160A</strain>
    </source>
</reference>
<evidence type="ECO:0000259" key="1">
    <source>
        <dbReference type="Pfam" id="PF00535"/>
    </source>
</evidence>
<dbReference type="SUPFAM" id="SSF53448">
    <property type="entry name" value="Nucleotide-diphospho-sugar transferases"/>
    <property type="match status" value="1"/>
</dbReference>
<sequence>MIHNSQAETPLVSVCMITYNHEPYIAEAIEGVLMQKADFPFKLIIGEDHSTDNTRAICEDYAAKYPNIIELLPRKEYNLGMMPNFIRTLNACTGKYIALCEGDDYWTDFLKLQNQISFLEKNSPYSICHHRYRIISTNTNSIETLSPLMSEDSNLIGLLSDHKIGTLSCVFRNNLKNYNWLKEFPIGDFPLHLFNSINGKIKYFSANMATYRIHENGNWNNKNKIDKIITAIETLNKSLFFFDLNQDAKKNLNSSLAKHYTQLALKLLEKNKIDNVSEILKKAIIHNQNVIIEEFITQFRNNQKQNTRIDSKFKKTIRIFSHYLTFHKNKIR</sequence>
<protein>
    <submittedName>
        <fullName evidence="2">Glycosyltransferase involved in cell wall biosynthesis</fullName>
    </submittedName>
</protein>
<dbReference type="PANTHER" id="PTHR22916:SF3">
    <property type="entry name" value="UDP-GLCNAC:BETAGAL BETA-1,3-N-ACETYLGLUCOSAMINYLTRANSFERASE-LIKE PROTEIN 1"/>
    <property type="match status" value="1"/>
</dbReference>
<organism evidence="2 3">
    <name type="scientific">Marinilabilia salmonicolor</name>
    <dbReference type="NCBI Taxonomy" id="989"/>
    <lineage>
        <taxon>Bacteria</taxon>
        <taxon>Pseudomonadati</taxon>
        <taxon>Bacteroidota</taxon>
        <taxon>Bacteroidia</taxon>
        <taxon>Marinilabiliales</taxon>
        <taxon>Marinilabiliaceae</taxon>
        <taxon>Marinilabilia</taxon>
    </lineage>
</organism>
<dbReference type="InterPro" id="IPR001173">
    <property type="entry name" value="Glyco_trans_2-like"/>
</dbReference>
<dbReference type="PANTHER" id="PTHR22916">
    <property type="entry name" value="GLYCOSYLTRANSFERASE"/>
    <property type="match status" value="1"/>
</dbReference>
<accession>A0A368UJ78</accession>
<name>A0A368UJ78_9BACT</name>